<keyword evidence="3" id="KW-1185">Reference proteome</keyword>
<dbReference type="EMBL" id="JAXUIC010000006">
    <property type="protein sequence ID" value="KAK4587346.1"/>
    <property type="molecule type" value="Genomic_DNA"/>
</dbReference>
<organism evidence="2 3">
    <name type="scientific">Quercus rubra</name>
    <name type="common">Northern red oak</name>
    <name type="synonym">Quercus borealis</name>
    <dbReference type="NCBI Taxonomy" id="3512"/>
    <lineage>
        <taxon>Eukaryota</taxon>
        <taxon>Viridiplantae</taxon>
        <taxon>Streptophyta</taxon>
        <taxon>Embryophyta</taxon>
        <taxon>Tracheophyta</taxon>
        <taxon>Spermatophyta</taxon>
        <taxon>Magnoliopsida</taxon>
        <taxon>eudicotyledons</taxon>
        <taxon>Gunneridae</taxon>
        <taxon>Pentapetalae</taxon>
        <taxon>rosids</taxon>
        <taxon>fabids</taxon>
        <taxon>Fagales</taxon>
        <taxon>Fagaceae</taxon>
        <taxon>Quercus</taxon>
    </lineage>
</organism>
<evidence type="ECO:0000313" key="3">
    <source>
        <dbReference type="Proteomes" id="UP001324115"/>
    </source>
</evidence>
<gene>
    <name evidence="2" type="ORF">RGQ29_024167</name>
</gene>
<dbReference type="InterPro" id="IPR016181">
    <property type="entry name" value="Acyl_CoA_acyltransferase"/>
</dbReference>
<dbReference type="AlphaFoldDB" id="A0AAN7F8N1"/>
<evidence type="ECO:0000313" key="2">
    <source>
        <dbReference type="EMBL" id="KAK4587346.1"/>
    </source>
</evidence>
<name>A0AAN7F8N1_QUERU</name>
<protein>
    <recommendedName>
        <fullName evidence="1">N-acetyltransferase domain-containing protein</fullName>
    </recommendedName>
</protein>
<accession>A0AAN7F8N1</accession>
<evidence type="ECO:0000259" key="1">
    <source>
        <dbReference type="PROSITE" id="PS51186"/>
    </source>
</evidence>
<dbReference type="Pfam" id="PF13302">
    <property type="entry name" value="Acetyltransf_3"/>
    <property type="match status" value="1"/>
</dbReference>
<dbReference type="PROSITE" id="PS51186">
    <property type="entry name" value="GNAT"/>
    <property type="match status" value="1"/>
</dbReference>
<dbReference type="GO" id="GO:0016747">
    <property type="term" value="F:acyltransferase activity, transferring groups other than amino-acyl groups"/>
    <property type="evidence" value="ECO:0007669"/>
    <property type="project" value="InterPro"/>
</dbReference>
<dbReference type="Gene3D" id="3.40.630.30">
    <property type="match status" value="1"/>
</dbReference>
<dbReference type="InterPro" id="IPR000182">
    <property type="entry name" value="GNAT_dom"/>
</dbReference>
<dbReference type="SUPFAM" id="SSF55729">
    <property type="entry name" value="Acyl-CoA N-acyltransferases (Nat)"/>
    <property type="match status" value="1"/>
</dbReference>
<dbReference type="PANTHER" id="PTHR46067:SF11">
    <property type="entry name" value="N-ACETYLTRANSFERASE DOMAIN-CONTAINING PROTEIN"/>
    <property type="match status" value="1"/>
</dbReference>
<reference evidence="2 3" key="1">
    <citation type="journal article" date="2023" name="G3 (Bethesda)">
        <title>A haplotype-resolved chromosome-scale genome for Quercus rubra L. provides insights into the genetics of adaptive traits for red oak species.</title>
        <authorList>
            <person name="Kapoor B."/>
            <person name="Jenkins J."/>
            <person name="Schmutz J."/>
            <person name="Zhebentyayeva T."/>
            <person name="Kuelheim C."/>
            <person name="Coggeshall M."/>
            <person name="Heim C."/>
            <person name="Lasky J.R."/>
            <person name="Leites L."/>
            <person name="Islam-Faridi N."/>
            <person name="Romero-Severson J."/>
            <person name="DeLeo V.L."/>
            <person name="Lucas S.M."/>
            <person name="Lazic D."/>
            <person name="Gailing O."/>
            <person name="Carlson J."/>
            <person name="Staton M."/>
        </authorList>
    </citation>
    <scope>NUCLEOTIDE SEQUENCE [LARGE SCALE GENOMIC DNA]</scope>
    <source>
        <strain evidence="2">Pseudo-F2</strain>
    </source>
</reference>
<proteinExistence type="predicted"/>
<sequence>MVGIANFRNHILLPFLNKQHHLLFPPFDMSKEMEINLSKITLRPYKISDVDDFLMYGGNEKVTRFTRWNTFTSKQEVVSYINDYCIPHPYCRSICIENRSIGFVIIMPRSGDDQCRADVGYALAAEYWGHGITTRAVKMAISGGLKEFPDVVRFQGLVELENKASQRVLEKVGFLKECVLRKYSFNKGETRDMVMYSLLSTDFMP</sequence>
<dbReference type="Proteomes" id="UP001324115">
    <property type="component" value="Unassembled WGS sequence"/>
</dbReference>
<comment type="caution">
    <text evidence="2">The sequence shown here is derived from an EMBL/GenBank/DDBJ whole genome shotgun (WGS) entry which is preliminary data.</text>
</comment>
<dbReference type="PANTHER" id="PTHR46067">
    <property type="entry name" value="ACYL-COA N-ACYLTRANSFERASES (NAT) SUPERFAMILY PROTEIN"/>
    <property type="match status" value="1"/>
</dbReference>
<feature type="domain" description="N-acetyltransferase" evidence="1">
    <location>
        <begin position="40"/>
        <end position="200"/>
    </location>
</feature>